<name>A0A2H1FC56_9ARCH</name>
<dbReference type="RefSeq" id="WP_157926502.1">
    <property type="nucleotide sequence ID" value="NZ_LT841358.1"/>
</dbReference>
<dbReference type="Proteomes" id="UP000230607">
    <property type="component" value="Chromosome 1"/>
</dbReference>
<sequence>MASTFRMEPYETRSIAKKILEGISQGKTISQISHEHPKIASTTIRNSVRRLEEAGFIE</sequence>
<evidence type="ECO:0000313" key="1">
    <source>
        <dbReference type="EMBL" id="SMH70341.1"/>
    </source>
</evidence>
<dbReference type="InterPro" id="IPR036390">
    <property type="entry name" value="WH_DNA-bd_sf"/>
</dbReference>
<dbReference type="AlphaFoldDB" id="A0A2H1FC56"/>
<dbReference type="SUPFAM" id="SSF46785">
    <property type="entry name" value="Winged helix' DNA-binding domain"/>
    <property type="match status" value="1"/>
</dbReference>
<evidence type="ECO:0008006" key="3">
    <source>
        <dbReference type="Google" id="ProtNLM"/>
    </source>
</evidence>
<gene>
    <name evidence="1" type="ORF">NCS_10148</name>
</gene>
<proteinExistence type="predicted"/>
<evidence type="ECO:0000313" key="2">
    <source>
        <dbReference type="Proteomes" id="UP000230607"/>
    </source>
</evidence>
<keyword evidence="2" id="KW-1185">Reference proteome</keyword>
<dbReference type="EMBL" id="LT841358">
    <property type="protein sequence ID" value="SMH70341.1"/>
    <property type="molecule type" value="Genomic_DNA"/>
</dbReference>
<organism evidence="1 2">
    <name type="scientific">Candidatus Nitrosotalea okcheonensis</name>
    <dbReference type="NCBI Taxonomy" id="1903276"/>
    <lineage>
        <taxon>Archaea</taxon>
        <taxon>Nitrososphaerota</taxon>
        <taxon>Nitrososphaeria</taxon>
        <taxon>Nitrosotaleales</taxon>
        <taxon>Nitrosotaleaceae</taxon>
        <taxon>Nitrosotalea</taxon>
    </lineage>
</organism>
<reference evidence="2" key="1">
    <citation type="submission" date="2017-03" db="EMBL/GenBank/DDBJ databases">
        <authorList>
            <person name="Herbold C."/>
        </authorList>
    </citation>
    <scope>NUCLEOTIDE SEQUENCE [LARGE SCALE GENOMIC DNA]</scope>
</reference>
<accession>A0A2H1FC56</accession>
<protein>
    <recommendedName>
        <fullName evidence="3">HTH marR-type domain-containing protein</fullName>
    </recommendedName>
</protein>